<evidence type="ECO:0000256" key="6">
    <source>
        <dbReference type="ARBA" id="ARBA00022723"/>
    </source>
</evidence>
<evidence type="ECO:0000256" key="4">
    <source>
        <dbReference type="ARBA" id="ARBA00010617"/>
    </source>
</evidence>
<sequence length="525" mass="61143">MFNIFAMFALSSYWSYLAVFVSINSAILFAFYNYCSSTHGFWKTLNVPYVRPIPVFGNYFRVAFGMEHHVDLYRRIYHQLAGHKYGGFFQMRTPYLMIRDPELIKTILVKDFMNFPDRGIETDFSINPLSLNLFFSRSKDWKTMRNKLSPTFTSGKLKSMYDQIRNCSDLLILNLRETLKETDEIDFKSTCLKYSTDIMGTCFYGLKMDSLVDESSEFVKYGKTIFKPSLRVVFREISVMINPVFLKILRIRDFPSEASNFFYNTFWNIMKYREENNIVRNDFVQILMQVRKDLVLNENLLPEEKLTDTHIISNAFVMFAAGLETLSSSLSFCLYELSLKKHIQDKAREEIKSIMAKNSSGEIHNDSFTELTYLNMIISETLRKYPAAHALFREASQMYQIPNSSLIIAKGQKLVIPTYSMHYNAQYYPDPETFDPERFSQEEKIKRPSGTYFPFGDGPRICIGKRFAEFALKMALIEILSNYEVEPCEKTKIPMQFGKGSLIILPENEVWLKLNLIADNNTSLA</sequence>
<dbReference type="Gene3D" id="1.10.630.10">
    <property type="entry name" value="Cytochrome P450"/>
    <property type="match status" value="1"/>
</dbReference>
<keyword evidence="6 13" id="KW-0479">Metal-binding</keyword>
<keyword evidence="11 14" id="KW-0503">Monooxygenase</keyword>
<keyword evidence="5 13" id="KW-0349">Heme</keyword>
<dbReference type="InterPro" id="IPR036396">
    <property type="entry name" value="Cyt_P450_sf"/>
</dbReference>
<protein>
    <submittedName>
        <fullName evidence="16">Cytochrome P450, conserved site,Cytochrome P450,Cytochrome P450, E-class, group I</fullName>
    </submittedName>
</protein>
<dbReference type="PRINTS" id="PR00385">
    <property type="entry name" value="P450"/>
</dbReference>
<keyword evidence="9 14" id="KW-0560">Oxidoreductase</keyword>
<dbReference type="GO" id="GO:0020037">
    <property type="term" value="F:heme binding"/>
    <property type="evidence" value="ECO:0007669"/>
    <property type="project" value="InterPro"/>
</dbReference>
<evidence type="ECO:0000256" key="2">
    <source>
        <dbReference type="ARBA" id="ARBA00004174"/>
    </source>
</evidence>
<organism evidence="16 17">
    <name type="scientific">Cinara cedri</name>
    <dbReference type="NCBI Taxonomy" id="506608"/>
    <lineage>
        <taxon>Eukaryota</taxon>
        <taxon>Metazoa</taxon>
        <taxon>Ecdysozoa</taxon>
        <taxon>Arthropoda</taxon>
        <taxon>Hexapoda</taxon>
        <taxon>Insecta</taxon>
        <taxon>Pterygota</taxon>
        <taxon>Neoptera</taxon>
        <taxon>Paraneoptera</taxon>
        <taxon>Hemiptera</taxon>
        <taxon>Sternorrhyncha</taxon>
        <taxon>Aphidomorpha</taxon>
        <taxon>Aphidoidea</taxon>
        <taxon>Aphididae</taxon>
        <taxon>Lachninae</taxon>
        <taxon>Cinara</taxon>
    </lineage>
</organism>
<dbReference type="FunFam" id="1.10.630.10:FF:000042">
    <property type="entry name" value="Cytochrome P450"/>
    <property type="match status" value="1"/>
</dbReference>
<keyword evidence="17" id="KW-1185">Reference proteome</keyword>
<keyword evidence="8" id="KW-0492">Microsome</keyword>
<evidence type="ECO:0000256" key="11">
    <source>
        <dbReference type="ARBA" id="ARBA00023033"/>
    </source>
</evidence>
<evidence type="ECO:0000256" key="7">
    <source>
        <dbReference type="ARBA" id="ARBA00022824"/>
    </source>
</evidence>
<dbReference type="InterPro" id="IPR017972">
    <property type="entry name" value="Cyt_P450_CS"/>
</dbReference>
<evidence type="ECO:0000256" key="12">
    <source>
        <dbReference type="ARBA" id="ARBA00023136"/>
    </source>
</evidence>
<dbReference type="PANTHER" id="PTHR24292:SF45">
    <property type="entry name" value="CYTOCHROME P450 6G1-RELATED"/>
    <property type="match status" value="1"/>
</dbReference>
<evidence type="ECO:0000256" key="15">
    <source>
        <dbReference type="SAM" id="Phobius"/>
    </source>
</evidence>
<evidence type="ECO:0000313" key="16">
    <source>
        <dbReference type="EMBL" id="VVC35441.1"/>
    </source>
</evidence>
<keyword evidence="15" id="KW-1133">Transmembrane helix</keyword>
<reference evidence="16 17" key="1">
    <citation type="submission" date="2019-08" db="EMBL/GenBank/DDBJ databases">
        <authorList>
            <person name="Alioto T."/>
            <person name="Alioto T."/>
            <person name="Gomez Garrido J."/>
        </authorList>
    </citation>
    <scope>NUCLEOTIDE SEQUENCE [LARGE SCALE GENOMIC DNA]</scope>
</reference>
<name>A0A5E4MVK0_9HEMI</name>
<dbReference type="AlphaFoldDB" id="A0A5E4MVK0"/>
<dbReference type="CDD" id="cd11056">
    <property type="entry name" value="CYP6-like"/>
    <property type="match status" value="1"/>
</dbReference>
<evidence type="ECO:0000256" key="14">
    <source>
        <dbReference type="RuleBase" id="RU000461"/>
    </source>
</evidence>
<dbReference type="PANTHER" id="PTHR24292">
    <property type="entry name" value="CYTOCHROME P450"/>
    <property type="match status" value="1"/>
</dbReference>
<feature type="binding site" description="axial binding residue" evidence="13">
    <location>
        <position position="462"/>
    </location>
    <ligand>
        <name>heme</name>
        <dbReference type="ChEBI" id="CHEBI:30413"/>
    </ligand>
    <ligandPart>
        <name>Fe</name>
        <dbReference type="ChEBI" id="CHEBI:18248"/>
    </ligandPart>
</feature>
<dbReference type="OrthoDB" id="2789670at2759"/>
<gene>
    <name evidence="16" type="ORF">CINCED_3A011882</name>
</gene>
<accession>A0A5E4MVK0</accession>
<dbReference type="InterPro" id="IPR050476">
    <property type="entry name" value="Insect_CytP450_Detox"/>
</dbReference>
<dbReference type="Proteomes" id="UP000325440">
    <property type="component" value="Unassembled WGS sequence"/>
</dbReference>
<evidence type="ECO:0000256" key="10">
    <source>
        <dbReference type="ARBA" id="ARBA00023004"/>
    </source>
</evidence>
<keyword evidence="10 13" id="KW-0408">Iron</keyword>
<dbReference type="GO" id="GO:0005789">
    <property type="term" value="C:endoplasmic reticulum membrane"/>
    <property type="evidence" value="ECO:0007669"/>
    <property type="project" value="UniProtKB-SubCell"/>
</dbReference>
<evidence type="ECO:0000256" key="13">
    <source>
        <dbReference type="PIRSR" id="PIRSR602401-1"/>
    </source>
</evidence>
<dbReference type="Pfam" id="PF00067">
    <property type="entry name" value="p450"/>
    <property type="match status" value="1"/>
</dbReference>
<dbReference type="InterPro" id="IPR001128">
    <property type="entry name" value="Cyt_P450"/>
</dbReference>
<dbReference type="GO" id="GO:0004497">
    <property type="term" value="F:monooxygenase activity"/>
    <property type="evidence" value="ECO:0007669"/>
    <property type="project" value="UniProtKB-KW"/>
</dbReference>
<dbReference type="PRINTS" id="PR00463">
    <property type="entry name" value="EP450I"/>
</dbReference>
<comment type="similarity">
    <text evidence="4 14">Belongs to the cytochrome P450 family.</text>
</comment>
<proteinExistence type="inferred from homology"/>
<comment type="cofactor">
    <cofactor evidence="1 13">
        <name>heme</name>
        <dbReference type="ChEBI" id="CHEBI:30413"/>
    </cofactor>
</comment>
<dbReference type="SUPFAM" id="SSF48264">
    <property type="entry name" value="Cytochrome P450"/>
    <property type="match status" value="1"/>
</dbReference>
<evidence type="ECO:0000256" key="9">
    <source>
        <dbReference type="ARBA" id="ARBA00023002"/>
    </source>
</evidence>
<dbReference type="InterPro" id="IPR002401">
    <property type="entry name" value="Cyt_P450_E_grp-I"/>
</dbReference>
<evidence type="ECO:0000256" key="1">
    <source>
        <dbReference type="ARBA" id="ARBA00001971"/>
    </source>
</evidence>
<dbReference type="GO" id="GO:0005506">
    <property type="term" value="F:iron ion binding"/>
    <property type="evidence" value="ECO:0007669"/>
    <property type="project" value="InterPro"/>
</dbReference>
<keyword evidence="7" id="KW-0256">Endoplasmic reticulum</keyword>
<dbReference type="PROSITE" id="PS00086">
    <property type="entry name" value="CYTOCHROME_P450"/>
    <property type="match status" value="1"/>
</dbReference>
<keyword evidence="15" id="KW-0812">Transmembrane</keyword>
<keyword evidence="12 15" id="KW-0472">Membrane</keyword>
<dbReference type="GO" id="GO:0016705">
    <property type="term" value="F:oxidoreductase activity, acting on paired donors, with incorporation or reduction of molecular oxygen"/>
    <property type="evidence" value="ECO:0007669"/>
    <property type="project" value="InterPro"/>
</dbReference>
<feature type="transmembrane region" description="Helical" evidence="15">
    <location>
        <begin position="12"/>
        <end position="34"/>
    </location>
</feature>
<comment type="subcellular location">
    <subcellularLocation>
        <location evidence="3">Endoplasmic reticulum membrane</location>
        <topology evidence="3">Peripheral membrane protein</topology>
    </subcellularLocation>
    <subcellularLocation>
        <location evidence="2">Microsome membrane</location>
        <topology evidence="2">Peripheral membrane protein</topology>
    </subcellularLocation>
</comment>
<evidence type="ECO:0000256" key="5">
    <source>
        <dbReference type="ARBA" id="ARBA00022617"/>
    </source>
</evidence>
<evidence type="ECO:0000256" key="3">
    <source>
        <dbReference type="ARBA" id="ARBA00004406"/>
    </source>
</evidence>
<evidence type="ECO:0000256" key="8">
    <source>
        <dbReference type="ARBA" id="ARBA00022848"/>
    </source>
</evidence>
<evidence type="ECO:0000313" key="17">
    <source>
        <dbReference type="Proteomes" id="UP000325440"/>
    </source>
</evidence>
<dbReference type="EMBL" id="CABPRJ010001426">
    <property type="protein sequence ID" value="VVC35441.1"/>
    <property type="molecule type" value="Genomic_DNA"/>
</dbReference>